<dbReference type="EMBL" id="SGJP01000010">
    <property type="protein sequence ID" value="NFA59979.1"/>
    <property type="molecule type" value="Genomic_DNA"/>
</dbReference>
<protein>
    <submittedName>
        <fullName evidence="2">N-acetyltransferase</fullName>
    </submittedName>
</protein>
<evidence type="ECO:0000313" key="2">
    <source>
        <dbReference type="EMBL" id="NFA59979.1"/>
    </source>
</evidence>
<dbReference type="InterPro" id="IPR000182">
    <property type="entry name" value="GNAT_dom"/>
</dbReference>
<keyword evidence="2" id="KW-0808">Transferase</keyword>
<dbReference type="AlphaFoldDB" id="A0A6M0SWU1"/>
<sequence>MNTILRDVTEKDIDLLFNWVNDTSVRKNSFNTKIINYEEHKEWFEKKIIAEDSYMFILEINSIPVGQIRVDIQEKAGIIDYSIDKNYRAKGYGLLILIKLEEKIIDSISELEKLVGKVKNGNIASQQSFLKANYKFKKKSEFIEFTKLL</sequence>
<dbReference type="PANTHER" id="PTHR43415">
    <property type="entry name" value="SPERMIDINE N(1)-ACETYLTRANSFERASE"/>
    <property type="match status" value="1"/>
</dbReference>
<dbReference type="Proteomes" id="UP000473089">
    <property type="component" value="Unassembled WGS sequence"/>
</dbReference>
<evidence type="ECO:0000313" key="3">
    <source>
        <dbReference type="Proteomes" id="UP000473089"/>
    </source>
</evidence>
<dbReference type="Gene3D" id="3.40.630.30">
    <property type="match status" value="1"/>
</dbReference>
<dbReference type="GO" id="GO:0016747">
    <property type="term" value="F:acyltransferase activity, transferring groups other than amino-acyl groups"/>
    <property type="evidence" value="ECO:0007669"/>
    <property type="project" value="InterPro"/>
</dbReference>
<dbReference type="Pfam" id="PF13302">
    <property type="entry name" value="Acetyltransf_3"/>
    <property type="match status" value="1"/>
</dbReference>
<dbReference type="SUPFAM" id="SSF55729">
    <property type="entry name" value="Acyl-CoA N-acyltransferases (Nat)"/>
    <property type="match status" value="1"/>
</dbReference>
<name>A0A6M0SWU1_CLOBO</name>
<dbReference type="PANTHER" id="PTHR43415:SF3">
    <property type="entry name" value="GNAT-FAMILY ACETYLTRANSFERASE"/>
    <property type="match status" value="1"/>
</dbReference>
<evidence type="ECO:0000259" key="1">
    <source>
        <dbReference type="PROSITE" id="PS51186"/>
    </source>
</evidence>
<accession>A0A6M0SWU1</accession>
<feature type="domain" description="N-acetyltransferase" evidence="1">
    <location>
        <begin position="3"/>
        <end position="149"/>
    </location>
</feature>
<comment type="caution">
    <text evidence="2">The sequence shown here is derived from an EMBL/GenBank/DDBJ whole genome shotgun (WGS) entry which is preliminary data.</text>
</comment>
<organism evidence="2 3">
    <name type="scientific">Clostridium botulinum</name>
    <dbReference type="NCBI Taxonomy" id="1491"/>
    <lineage>
        <taxon>Bacteria</taxon>
        <taxon>Bacillati</taxon>
        <taxon>Bacillota</taxon>
        <taxon>Clostridia</taxon>
        <taxon>Eubacteriales</taxon>
        <taxon>Clostridiaceae</taxon>
        <taxon>Clostridium</taxon>
    </lineage>
</organism>
<dbReference type="InterPro" id="IPR016181">
    <property type="entry name" value="Acyl_CoA_acyltransferase"/>
</dbReference>
<proteinExistence type="predicted"/>
<gene>
    <name evidence="2" type="ORF">EXM42_06110</name>
</gene>
<dbReference type="PROSITE" id="PS51186">
    <property type="entry name" value="GNAT"/>
    <property type="match status" value="1"/>
</dbReference>
<reference evidence="2 3" key="1">
    <citation type="submission" date="2019-02" db="EMBL/GenBank/DDBJ databases">
        <title>Genome sequencing of Clostridium botulinum clinical isolates.</title>
        <authorList>
            <person name="Brunt J."/>
            <person name="Van Vliet A.H.M."/>
            <person name="Stringer S.C."/>
            <person name="Grant K.A."/>
            <person name="Carter A.C."/>
            <person name="Peck M.W."/>
        </authorList>
    </citation>
    <scope>NUCLEOTIDE SEQUENCE [LARGE SCALE GENOMIC DNA]</scope>
    <source>
        <strain evidence="2 3">R1125/03</strain>
    </source>
</reference>